<dbReference type="AlphaFoldDB" id="A0A8E0RUH9"/>
<feature type="transmembrane region" description="Helical" evidence="2">
    <location>
        <begin position="389"/>
        <end position="413"/>
    </location>
</feature>
<reference evidence="3" key="1">
    <citation type="submission" date="2019-05" db="EMBL/GenBank/DDBJ databases">
        <title>Annotation for the trematode Fasciolopsis buski.</title>
        <authorList>
            <person name="Choi Y.-J."/>
        </authorList>
    </citation>
    <scope>NUCLEOTIDE SEQUENCE</scope>
    <source>
        <strain evidence="3">HT</strain>
        <tissue evidence="3">Whole worm</tissue>
    </source>
</reference>
<gene>
    <name evidence="3" type="ORF">FBUS_01039</name>
</gene>
<feature type="region of interest" description="Disordered" evidence="1">
    <location>
        <begin position="272"/>
        <end position="295"/>
    </location>
</feature>
<evidence type="ECO:0000313" key="4">
    <source>
        <dbReference type="Proteomes" id="UP000728185"/>
    </source>
</evidence>
<dbReference type="EMBL" id="LUCM01008480">
    <property type="protein sequence ID" value="KAA0188322.1"/>
    <property type="molecule type" value="Genomic_DNA"/>
</dbReference>
<sequence>MNQQNSGAVGCLCPHDRAPGISNRPIGSDESHGIPSFTGSDVGTDSCTESLAEVSCFRNHLEVCYRPPTLPPYNRLSSDLADHKAFAFVTDARPYLIFDDKCVLTPTTARQRFSLPANPSTNRNESLKEDVLWCLSLDWRNDPGRQPCAVRVTEYMSGHLYSGYLAIVMNTEYQSPMRNLLFHFTCKTNNEIPQQVPGQVFERCPTRVLPGIVTSGRETRPSPLAGLLESPTRFETELFPVSHDASTQIFCPTGEDCSRHQVNYSGHESTMRRSSDFSADRSGPIQPVGLNTNTQNRHTRPVEYKVYRLQFRCVIRLCIERAWCCWPVVCGSRQGESLTPRTSFQPPSMRFVTRTVHLNVLQLVTAAQEPARTKSRDEQCTNFICATGLHTLLLIGLVGLLTCVMGIVGLILARRYQHRYDRSNYNSHNHYIAPKPIIAQTYRPPTVQPDLLTSPTTGNKIRSTGITETSGNSLPAHADTNMWLTLHAYTNAQLADTLPLPDRRLADRSHNHTPTFLTSPRCSCSETGGHTVSANMGTVSRLPVGYTTSSGPVHLTSFLSEQQERKSEQPLLFTPTGDSSTSSLKGVTYLQLTEPDQLLNPEDRSTPNEVTWTSWPGNARATNDCNTVPLKEYPYMMVARGVPPGGESSSAYSTFDRHETCART</sequence>
<keyword evidence="2" id="KW-0812">Transmembrane</keyword>
<keyword evidence="2" id="KW-1133">Transmembrane helix</keyword>
<dbReference type="Proteomes" id="UP000728185">
    <property type="component" value="Unassembled WGS sequence"/>
</dbReference>
<dbReference type="OrthoDB" id="6286683at2759"/>
<evidence type="ECO:0000256" key="2">
    <source>
        <dbReference type="SAM" id="Phobius"/>
    </source>
</evidence>
<comment type="caution">
    <text evidence="3">The sequence shown here is derived from an EMBL/GenBank/DDBJ whole genome shotgun (WGS) entry which is preliminary data.</text>
</comment>
<name>A0A8E0RUH9_9TREM</name>
<proteinExistence type="predicted"/>
<keyword evidence="2" id="KW-0472">Membrane</keyword>
<organism evidence="3 4">
    <name type="scientific">Fasciolopsis buskii</name>
    <dbReference type="NCBI Taxonomy" id="27845"/>
    <lineage>
        <taxon>Eukaryota</taxon>
        <taxon>Metazoa</taxon>
        <taxon>Spiralia</taxon>
        <taxon>Lophotrochozoa</taxon>
        <taxon>Platyhelminthes</taxon>
        <taxon>Trematoda</taxon>
        <taxon>Digenea</taxon>
        <taxon>Plagiorchiida</taxon>
        <taxon>Echinostomata</taxon>
        <taxon>Echinostomatoidea</taxon>
        <taxon>Fasciolidae</taxon>
        <taxon>Fasciolopsis</taxon>
    </lineage>
</organism>
<evidence type="ECO:0000313" key="3">
    <source>
        <dbReference type="EMBL" id="KAA0188322.1"/>
    </source>
</evidence>
<protein>
    <recommendedName>
        <fullName evidence="5">ZP domain-containing protein</fullName>
    </recommendedName>
</protein>
<evidence type="ECO:0000256" key="1">
    <source>
        <dbReference type="SAM" id="MobiDB-lite"/>
    </source>
</evidence>
<evidence type="ECO:0008006" key="5">
    <source>
        <dbReference type="Google" id="ProtNLM"/>
    </source>
</evidence>
<accession>A0A8E0RUH9</accession>
<keyword evidence="4" id="KW-1185">Reference proteome</keyword>